<dbReference type="STRING" id="1776384.GCA_900086585_00220"/>
<evidence type="ECO:0000313" key="1">
    <source>
        <dbReference type="EMBL" id="RHJ85212.1"/>
    </source>
</evidence>
<accession>A0A415DX25</accession>
<protein>
    <submittedName>
        <fullName evidence="1">Uncharacterized protein</fullName>
    </submittedName>
</protein>
<dbReference type="OrthoDB" id="2085314at2"/>
<evidence type="ECO:0000313" key="2">
    <source>
        <dbReference type="Proteomes" id="UP000284841"/>
    </source>
</evidence>
<sequence length="73" mass="8106">MNPIPIILVLFVLKNKSNIQPPVINTLELESFLDNARTVLNTIDKINGFTQGGGLSNLPDMKKMMEIVDNLPL</sequence>
<proteinExistence type="predicted"/>
<organism evidence="1 2">
    <name type="scientific">Emergencia timonensis</name>
    <dbReference type="NCBI Taxonomy" id="1776384"/>
    <lineage>
        <taxon>Bacteria</taxon>
        <taxon>Bacillati</taxon>
        <taxon>Bacillota</taxon>
        <taxon>Clostridia</taxon>
        <taxon>Peptostreptococcales</taxon>
        <taxon>Anaerovoracaceae</taxon>
        <taxon>Emergencia</taxon>
    </lineage>
</organism>
<name>A0A415DX25_9FIRM</name>
<gene>
    <name evidence="1" type="ORF">DW099_16065</name>
</gene>
<reference evidence="1 2" key="1">
    <citation type="submission" date="2018-08" db="EMBL/GenBank/DDBJ databases">
        <title>A genome reference for cultivated species of the human gut microbiota.</title>
        <authorList>
            <person name="Zou Y."/>
            <person name="Xue W."/>
            <person name="Luo G."/>
        </authorList>
    </citation>
    <scope>NUCLEOTIDE SEQUENCE [LARGE SCALE GENOMIC DNA]</scope>
    <source>
        <strain evidence="1 2">AM07-24</strain>
    </source>
</reference>
<dbReference type="EMBL" id="QRMS01000005">
    <property type="protein sequence ID" value="RHJ85212.1"/>
    <property type="molecule type" value="Genomic_DNA"/>
</dbReference>
<dbReference type="GeneID" id="83002646"/>
<dbReference type="AlphaFoldDB" id="A0A415DX25"/>
<dbReference type="RefSeq" id="WP_067532666.1">
    <property type="nucleotide sequence ID" value="NZ_AP025567.1"/>
</dbReference>
<comment type="caution">
    <text evidence="1">The sequence shown here is derived from an EMBL/GenBank/DDBJ whole genome shotgun (WGS) entry which is preliminary data.</text>
</comment>
<keyword evidence="2" id="KW-1185">Reference proteome</keyword>
<dbReference type="Proteomes" id="UP000284841">
    <property type="component" value="Unassembled WGS sequence"/>
</dbReference>